<feature type="domain" description="Aminoglycoside phosphotransferase" evidence="1">
    <location>
        <begin position="45"/>
        <end position="264"/>
    </location>
</feature>
<gene>
    <name evidence="2" type="ORF">GCM10022255_097190</name>
</gene>
<dbReference type="EMBL" id="BAABAT010000049">
    <property type="protein sequence ID" value="GAA4262032.1"/>
    <property type="molecule type" value="Genomic_DNA"/>
</dbReference>
<name>A0ABP8DRA8_9ACTN</name>
<dbReference type="PANTHER" id="PTHR21310:SF42">
    <property type="entry name" value="BIFUNCTIONAL AAC_APH"/>
    <property type="match status" value="1"/>
</dbReference>
<reference evidence="3" key="1">
    <citation type="journal article" date="2019" name="Int. J. Syst. Evol. Microbiol.">
        <title>The Global Catalogue of Microorganisms (GCM) 10K type strain sequencing project: providing services to taxonomists for standard genome sequencing and annotation.</title>
        <authorList>
            <consortium name="The Broad Institute Genomics Platform"/>
            <consortium name="The Broad Institute Genome Sequencing Center for Infectious Disease"/>
            <person name="Wu L."/>
            <person name="Ma J."/>
        </authorList>
    </citation>
    <scope>NUCLEOTIDE SEQUENCE [LARGE SCALE GENOMIC DNA]</scope>
    <source>
        <strain evidence="3">JCM 17441</strain>
    </source>
</reference>
<dbReference type="InterPro" id="IPR051678">
    <property type="entry name" value="AGP_Transferase"/>
</dbReference>
<organism evidence="2 3">
    <name type="scientific">Dactylosporangium darangshiense</name>
    <dbReference type="NCBI Taxonomy" id="579108"/>
    <lineage>
        <taxon>Bacteria</taxon>
        <taxon>Bacillati</taxon>
        <taxon>Actinomycetota</taxon>
        <taxon>Actinomycetes</taxon>
        <taxon>Micromonosporales</taxon>
        <taxon>Micromonosporaceae</taxon>
        <taxon>Dactylosporangium</taxon>
    </lineage>
</organism>
<dbReference type="Proteomes" id="UP001500620">
    <property type="component" value="Unassembled WGS sequence"/>
</dbReference>
<accession>A0ABP8DRA8</accession>
<keyword evidence="3" id="KW-1185">Reference proteome</keyword>
<comment type="caution">
    <text evidence="2">The sequence shown here is derived from an EMBL/GenBank/DDBJ whole genome shotgun (WGS) entry which is preliminary data.</text>
</comment>
<dbReference type="InterPro" id="IPR011009">
    <property type="entry name" value="Kinase-like_dom_sf"/>
</dbReference>
<dbReference type="Gene3D" id="3.30.200.20">
    <property type="entry name" value="Phosphorylase Kinase, domain 1"/>
    <property type="match status" value="1"/>
</dbReference>
<protein>
    <recommendedName>
        <fullName evidence="1">Aminoglycoside phosphotransferase domain-containing protein</fullName>
    </recommendedName>
</protein>
<evidence type="ECO:0000313" key="3">
    <source>
        <dbReference type="Proteomes" id="UP001500620"/>
    </source>
</evidence>
<dbReference type="PANTHER" id="PTHR21310">
    <property type="entry name" value="AMINOGLYCOSIDE PHOSPHOTRANSFERASE-RELATED-RELATED"/>
    <property type="match status" value="1"/>
</dbReference>
<dbReference type="SUPFAM" id="SSF56112">
    <property type="entry name" value="Protein kinase-like (PK-like)"/>
    <property type="match status" value="1"/>
</dbReference>
<dbReference type="Pfam" id="PF01636">
    <property type="entry name" value="APH"/>
    <property type="match status" value="1"/>
</dbReference>
<proteinExistence type="predicted"/>
<evidence type="ECO:0000259" key="1">
    <source>
        <dbReference type="Pfam" id="PF01636"/>
    </source>
</evidence>
<dbReference type="InterPro" id="IPR002575">
    <property type="entry name" value="Aminoglycoside_PTrfase"/>
</dbReference>
<dbReference type="CDD" id="cd05155">
    <property type="entry name" value="APH_ChoK_like_1"/>
    <property type="match status" value="1"/>
</dbReference>
<sequence length="299" mass="32387">MRRDWDDPPVMRDGETPTDAGLVRALVAAQFPRWAGLEVVPLESTGTDNVVYRLGDELSVRLPRIPGAAGQIELERRWLPRLAPHLPAAVPDPVAVGTPAFGYPHVWAVYRWLEGVNPVGPGGLATALADFIAALRRIDAAGGPAASPRGRGGSLRGREMGKWIDALAGDYDPALLTDVWEADRDAPEWAGPPVWVHGDLHAGNLLVRAGDGALSAVLDWSCLAVGDPAVDLIPAWMLLDAAGRAEFRARLEPDEDSWRRGRAWAFSMGLGAFAYYRTTNPFLARLGHYAIEEVLAEVR</sequence>
<evidence type="ECO:0000313" key="2">
    <source>
        <dbReference type="EMBL" id="GAA4262032.1"/>
    </source>
</evidence>
<dbReference type="Gene3D" id="3.90.1200.10">
    <property type="match status" value="1"/>
</dbReference>